<accession>A0A9Q8VDG2</accession>
<protein>
    <submittedName>
        <fullName evidence="2">Uncharacterized protein</fullName>
    </submittedName>
</protein>
<dbReference type="KEGG" id="ptkz:JDV02_007609"/>
<evidence type="ECO:0000256" key="1">
    <source>
        <dbReference type="SAM" id="MobiDB-lite"/>
    </source>
</evidence>
<evidence type="ECO:0000313" key="3">
    <source>
        <dbReference type="Proteomes" id="UP000829364"/>
    </source>
</evidence>
<dbReference type="AlphaFoldDB" id="A0A9Q8VDG2"/>
<dbReference type="GeneID" id="72069557"/>
<evidence type="ECO:0000313" key="2">
    <source>
        <dbReference type="EMBL" id="UNI21633.1"/>
    </source>
</evidence>
<keyword evidence="3" id="KW-1185">Reference proteome</keyword>
<name>A0A9Q8VDG2_9HYPO</name>
<dbReference type="RefSeq" id="XP_047845114.1">
    <property type="nucleotide sequence ID" value="XM_047989115.1"/>
</dbReference>
<reference evidence="2" key="1">
    <citation type="submission" date="2021-11" db="EMBL/GenBank/DDBJ databases">
        <title>Purpureocillium_takamizusanense_genome.</title>
        <authorList>
            <person name="Nguyen N.-H."/>
        </authorList>
    </citation>
    <scope>NUCLEOTIDE SEQUENCE</scope>
    <source>
        <strain evidence="2">PT3</strain>
    </source>
</reference>
<proteinExistence type="predicted"/>
<dbReference type="EMBL" id="CP086360">
    <property type="protein sequence ID" value="UNI21633.1"/>
    <property type="molecule type" value="Genomic_DNA"/>
</dbReference>
<organism evidence="2 3">
    <name type="scientific">Purpureocillium takamizusanense</name>
    <dbReference type="NCBI Taxonomy" id="2060973"/>
    <lineage>
        <taxon>Eukaryota</taxon>
        <taxon>Fungi</taxon>
        <taxon>Dikarya</taxon>
        <taxon>Ascomycota</taxon>
        <taxon>Pezizomycotina</taxon>
        <taxon>Sordariomycetes</taxon>
        <taxon>Hypocreomycetidae</taxon>
        <taxon>Hypocreales</taxon>
        <taxon>Ophiocordycipitaceae</taxon>
        <taxon>Purpureocillium</taxon>
    </lineage>
</organism>
<sequence>MGCSAGNVGSQTRGRHRASTQDGSYELLRAMVMMSWADSNARTRFHQTLLHRPSLQPFGPAWHRTQLIPVSPSRKRLDDATPVYYADPRRAARQATSQLPRVARATLLQTRQT</sequence>
<feature type="region of interest" description="Disordered" evidence="1">
    <location>
        <begin position="1"/>
        <end position="21"/>
    </location>
</feature>
<dbReference type="Proteomes" id="UP000829364">
    <property type="component" value="Chromosome 7"/>
</dbReference>
<gene>
    <name evidence="2" type="ORF">JDV02_007609</name>
</gene>